<dbReference type="PROSITE" id="PS51257">
    <property type="entry name" value="PROKAR_LIPOPROTEIN"/>
    <property type="match status" value="1"/>
</dbReference>
<accession>A6FZT6</accession>
<feature type="chain" id="PRO_5002697339" description="Lipoprotein" evidence="2">
    <location>
        <begin position="25"/>
        <end position="271"/>
    </location>
</feature>
<proteinExistence type="predicted"/>
<sequence length="271" mass="28932">MSMVARLGPALVCLALLACSGGSASTGAEHEPPAEDAAPVDAPSASASQGPTLTAEVDAKSDPAVELARRLDARLALGFDRRAATTVAGDQLEWWFNADEFGAVVLVARDHDGALLAYEEAQLSSSARPFFAGQRYLAFGAHDPDGEVHSGLLIVWDAETDRFRRFEAPTREVHGDIAIHDGKLYLGACKTPAPLGFIDLESGEGKAFEEPGLQSPAFYLDGNDLVIQTRVQSKNKPWFTVQGGELVEREQRTSEALVSLEQPFASIAVTP</sequence>
<name>A6FZT6_9BACT</name>
<evidence type="ECO:0000313" key="3">
    <source>
        <dbReference type="EMBL" id="EDM80892.1"/>
    </source>
</evidence>
<feature type="signal peptide" evidence="2">
    <location>
        <begin position="1"/>
        <end position="24"/>
    </location>
</feature>
<dbReference type="STRING" id="391625.PPSIR1_28318"/>
<evidence type="ECO:0000256" key="2">
    <source>
        <dbReference type="SAM" id="SignalP"/>
    </source>
</evidence>
<comment type="caution">
    <text evidence="3">The sequence shown here is derived from an EMBL/GenBank/DDBJ whole genome shotgun (WGS) entry which is preliminary data.</text>
</comment>
<dbReference type="Proteomes" id="UP000005801">
    <property type="component" value="Unassembled WGS sequence"/>
</dbReference>
<evidence type="ECO:0000256" key="1">
    <source>
        <dbReference type="SAM" id="MobiDB-lite"/>
    </source>
</evidence>
<dbReference type="AlphaFoldDB" id="A6FZT6"/>
<keyword evidence="4" id="KW-1185">Reference proteome</keyword>
<feature type="compositionally biased region" description="Low complexity" evidence="1">
    <location>
        <begin position="35"/>
        <end position="48"/>
    </location>
</feature>
<organism evidence="3 4">
    <name type="scientific">Plesiocystis pacifica SIR-1</name>
    <dbReference type="NCBI Taxonomy" id="391625"/>
    <lineage>
        <taxon>Bacteria</taxon>
        <taxon>Pseudomonadati</taxon>
        <taxon>Myxococcota</taxon>
        <taxon>Polyangia</taxon>
        <taxon>Nannocystales</taxon>
        <taxon>Nannocystaceae</taxon>
        <taxon>Plesiocystis</taxon>
    </lineage>
</organism>
<keyword evidence="2" id="KW-0732">Signal</keyword>
<evidence type="ECO:0000313" key="4">
    <source>
        <dbReference type="Proteomes" id="UP000005801"/>
    </source>
</evidence>
<dbReference type="RefSeq" id="WP_006969985.1">
    <property type="nucleotide sequence ID" value="NZ_ABCS01000007.1"/>
</dbReference>
<gene>
    <name evidence="3" type="ORF">PPSIR1_28318</name>
</gene>
<protein>
    <recommendedName>
        <fullName evidence="5">Lipoprotein</fullName>
    </recommendedName>
</protein>
<feature type="region of interest" description="Disordered" evidence="1">
    <location>
        <begin position="24"/>
        <end position="60"/>
    </location>
</feature>
<reference evidence="3 4" key="1">
    <citation type="submission" date="2007-06" db="EMBL/GenBank/DDBJ databases">
        <authorList>
            <person name="Shimkets L."/>
            <person name="Ferriera S."/>
            <person name="Johnson J."/>
            <person name="Kravitz S."/>
            <person name="Beeson K."/>
            <person name="Sutton G."/>
            <person name="Rogers Y.-H."/>
            <person name="Friedman R."/>
            <person name="Frazier M."/>
            <person name="Venter J.C."/>
        </authorList>
    </citation>
    <scope>NUCLEOTIDE SEQUENCE [LARGE SCALE GENOMIC DNA]</scope>
    <source>
        <strain evidence="3 4">SIR-1</strain>
    </source>
</reference>
<dbReference type="EMBL" id="ABCS01000007">
    <property type="protein sequence ID" value="EDM80892.1"/>
    <property type="molecule type" value="Genomic_DNA"/>
</dbReference>
<evidence type="ECO:0008006" key="5">
    <source>
        <dbReference type="Google" id="ProtNLM"/>
    </source>
</evidence>